<keyword evidence="2" id="KW-1185">Reference proteome</keyword>
<dbReference type="Proteomes" id="UP000002648">
    <property type="component" value="Unassembled WGS sequence"/>
</dbReference>
<name>A0A9P2W2A8_BARTA</name>
<comment type="caution">
    <text evidence="1">The sequence shown here is derived from an EMBL/GenBank/DDBJ whole genome shotgun (WGS) entry which is preliminary data.</text>
</comment>
<dbReference type="EMBL" id="AIMD01000049">
    <property type="protein sequence ID" value="EJF92941.1"/>
    <property type="molecule type" value="Genomic_DNA"/>
</dbReference>
<proteinExistence type="predicted"/>
<dbReference type="AlphaFoldDB" id="A0A9P2W2A8"/>
<gene>
    <name evidence="1" type="ORF">ME9_01383</name>
</gene>
<reference evidence="1 2" key="1">
    <citation type="submission" date="2012-03" db="EMBL/GenBank/DDBJ databases">
        <title>The Genome Sequence of Bartonella taylorii 8TBB.</title>
        <authorList>
            <consortium name="The Broad Institute Genome Sequencing Platform"/>
            <consortium name="The Broad Institute Genome Sequencing Center for Infectious Disease"/>
            <person name="Feldgarden M."/>
            <person name="Kirby J."/>
            <person name="Kosoy M."/>
            <person name="Birtles R."/>
            <person name="Probert W.S."/>
            <person name="Chiaraviglio L."/>
            <person name="Young S.K."/>
            <person name="Zeng Q."/>
            <person name="Gargeya S."/>
            <person name="Fitzgerald M."/>
            <person name="Haas B."/>
            <person name="Abouelleil A."/>
            <person name="Alvarado L."/>
            <person name="Arachchi H.M."/>
            <person name="Berlin A."/>
            <person name="Chapman S.B."/>
            <person name="Gearin G."/>
            <person name="Goldberg J."/>
            <person name="Griggs A."/>
            <person name="Gujja S."/>
            <person name="Hansen M."/>
            <person name="Heiman D."/>
            <person name="Howarth C."/>
            <person name="Larimer J."/>
            <person name="Lui A."/>
            <person name="MacDonald P.J.P."/>
            <person name="McCowen C."/>
            <person name="Montmayeur A."/>
            <person name="Murphy C."/>
            <person name="Neiman D."/>
            <person name="Pearson M."/>
            <person name="Priest M."/>
            <person name="Roberts A."/>
            <person name="Saif S."/>
            <person name="Shea T."/>
            <person name="Sisk P."/>
            <person name="Stolte C."/>
            <person name="Sykes S."/>
            <person name="Wortman J."/>
            <person name="Nusbaum C."/>
            <person name="Birren B."/>
        </authorList>
    </citation>
    <scope>NUCLEOTIDE SEQUENCE [LARGE SCALE GENOMIC DNA]</scope>
    <source>
        <strain evidence="1 2">8TBB</strain>
    </source>
</reference>
<accession>A0A9P2W2A8</accession>
<sequence length="50" mass="6013">MQKPFHFMLELLLRHFTWKMDNNGQFFYVSKELAEIVGLISSSYFRVLLS</sequence>
<evidence type="ECO:0000313" key="1">
    <source>
        <dbReference type="EMBL" id="EJF92941.1"/>
    </source>
</evidence>
<protein>
    <recommendedName>
        <fullName evidence="3">PAS domain-containing protein</fullName>
    </recommendedName>
</protein>
<organism evidence="1 2">
    <name type="scientific">Bartonella taylorii 8TBB</name>
    <dbReference type="NCBI Taxonomy" id="1094560"/>
    <lineage>
        <taxon>Bacteria</taxon>
        <taxon>Pseudomonadati</taxon>
        <taxon>Pseudomonadota</taxon>
        <taxon>Alphaproteobacteria</taxon>
        <taxon>Hyphomicrobiales</taxon>
        <taxon>Bartonellaceae</taxon>
        <taxon>Bartonella</taxon>
    </lineage>
</organism>
<evidence type="ECO:0008006" key="3">
    <source>
        <dbReference type="Google" id="ProtNLM"/>
    </source>
</evidence>
<evidence type="ECO:0000313" key="2">
    <source>
        <dbReference type="Proteomes" id="UP000002648"/>
    </source>
</evidence>